<name>A0A8H2R1S2_9FIRM</name>
<evidence type="ECO:0000313" key="8">
    <source>
        <dbReference type="Proteomes" id="UP000377798"/>
    </source>
</evidence>
<organism evidence="7 8">
    <name type="scientific">Urinicoccus massiliensis</name>
    <dbReference type="NCBI Taxonomy" id="1723382"/>
    <lineage>
        <taxon>Bacteria</taxon>
        <taxon>Bacillati</taxon>
        <taxon>Bacillota</taxon>
        <taxon>Tissierellia</taxon>
        <taxon>Tissierellales</taxon>
        <taxon>Peptoniphilaceae</taxon>
        <taxon>Urinicoccus</taxon>
    </lineage>
</organism>
<proteinExistence type="predicted"/>
<dbReference type="Pfam" id="PF06803">
    <property type="entry name" value="DUF1232"/>
    <property type="match status" value="1"/>
</dbReference>
<keyword evidence="4 5" id="KW-0472">Membrane</keyword>
<keyword evidence="8" id="KW-1185">Reference proteome</keyword>
<comment type="caution">
    <text evidence="7">The sequence shown here is derived from an EMBL/GenBank/DDBJ whole genome shotgun (WGS) entry which is preliminary data.</text>
</comment>
<evidence type="ECO:0000256" key="2">
    <source>
        <dbReference type="ARBA" id="ARBA00022692"/>
    </source>
</evidence>
<keyword evidence="3 5" id="KW-1133">Transmembrane helix</keyword>
<keyword evidence="2 5" id="KW-0812">Transmembrane</keyword>
<dbReference type="Proteomes" id="UP000377798">
    <property type="component" value="Unassembled WGS sequence"/>
</dbReference>
<protein>
    <submittedName>
        <fullName evidence="7">Uncharacterized conserved protein</fullName>
    </submittedName>
</protein>
<sequence length="133" mass="15222">MKVNFKKIYKHLSPKAKHLMGKKGRLLRLANESMKTLSREGAFLALGHKAILMVNLLIDWLKGNYKGVKKKNLLLIIVGILYLLNPIDIIPDFILGLGYLDDVAVFFSVLHRMQDELDQYEDWLQGAKKSEKA</sequence>
<dbReference type="InterPro" id="IPR010652">
    <property type="entry name" value="DUF1232"/>
</dbReference>
<dbReference type="AlphaFoldDB" id="A0A8H2R1S2"/>
<feature type="transmembrane region" description="Helical" evidence="5">
    <location>
        <begin position="73"/>
        <end position="100"/>
    </location>
</feature>
<accession>A0A8H2R1S2</accession>
<evidence type="ECO:0000256" key="3">
    <source>
        <dbReference type="ARBA" id="ARBA00022989"/>
    </source>
</evidence>
<comment type="subcellular location">
    <subcellularLocation>
        <location evidence="1">Endomembrane system</location>
        <topology evidence="1">Multi-pass membrane protein</topology>
    </subcellularLocation>
</comment>
<gene>
    <name evidence="7" type="ORF">NCTC13150_01461</name>
</gene>
<evidence type="ECO:0000259" key="6">
    <source>
        <dbReference type="Pfam" id="PF06803"/>
    </source>
</evidence>
<feature type="domain" description="DUF1232" evidence="6">
    <location>
        <begin position="73"/>
        <end position="107"/>
    </location>
</feature>
<evidence type="ECO:0000256" key="4">
    <source>
        <dbReference type="ARBA" id="ARBA00023136"/>
    </source>
</evidence>
<dbReference type="RefSeq" id="WP_052098720.1">
    <property type="nucleotide sequence ID" value="NZ_CAACYI010000001.1"/>
</dbReference>
<reference evidence="7 8" key="1">
    <citation type="submission" date="2019-02" db="EMBL/GenBank/DDBJ databases">
        <authorList>
            <consortium name="Pathogen Informatics"/>
        </authorList>
    </citation>
    <scope>NUCLEOTIDE SEQUENCE [LARGE SCALE GENOMIC DNA]</scope>
    <source>
        <strain evidence="7 8">3012STDY7089603</strain>
    </source>
</reference>
<evidence type="ECO:0000256" key="5">
    <source>
        <dbReference type="SAM" id="Phobius"/>
    </source>
</evidence>
<dbReference type="EMBL" id="CAACYI010000001">
    <property type="protein sequence ID" value="VFB16888.1"/>
    <property type="molecule type" value="Genomic_DNA"/>
</dbReference>
<evidence type="ECO:0000313" key="7">
    <source>
        <dbReference type="EMBL" id="VFB16888.1"/>
    </source>
</evidence>
<evidence type="ECO:0000256" key="1">
    <source>
        <dbReference type="ARBA" id="ARBA00004127"/>
    </source>
</evidence>
<dbReference type="GO" id="GO:0012505">
    <property type="term" value="C:endomembrane system"/>
    <property type="evidence" value="ECO:0007669"/>
    <property type="project" value="UniProtKB-SubCell"/>
</dbReference>